<evidence type="ECO:0000313" key="3">
    <source>
        <dbReference type="Proteomes" id="UP001157109"/>
    </source>
</evidence>
<reference evidence="3" key="1">
    <citation type="journal article" date="2019" name="Int. J. Syst. Evol. Microbiol.">
        <title>The Global Catalogue of Microorganisms (GCM) 10K type strain sequencing project: providing services to taxonomists for standard genome sequencing and annotation.</title>
        <authorList>
            <consortium name="The Broad Institute Genomics Platform"/>
            <consortium name="The Broad Institute Genome Sequencing Center for Infectious Disease"/>
            <person name="Wu L."/>
            <person name="Ma J."/>
        </authorList>
    </citation>
    <scope>NUCLEOTIDE SEQUENCE [LARGE SCALE GENOMIC DNA]</scope>
    <source>
        <strain evidence="3">NBRC 105830</strain>
    </source>
</reference>
<evidence type="ECO:0000256" key="1">
    <source>
        <dbReference type="SAM" id="MobiDB-lite"/>
    </source>
</evidence>
<feature type="compositionally biased region" description="Basic and acidic residues" evidence="1">
    <location>
        <begin position="85"/>
        <end position="94"/>
    </location>
</feature>
<dbReference type="Proteomes" id="UP001157109">
    <property type="component" value="Unassembled WGS sequence"/>
</dbReference>
<feature type="compositionally biased region" description="Basic and acidic residues" evidence="1">
    <location>
        <begin position="12"/>
        <end position="25"/>
    </location>
</feature>
<name>A0ABQ6HSB4_9MICO</name>
<keyword evidence="3" id="KW-1185">Reference proteome</keyword>
<dbReference type="EMBL" id="BSUJ01000001">
    <property type="protein sequence ID" value="GMA20573.1"/>
    <property type="molecule type" value="Genomic_DNA"/>
</dbReference>
<sequence length="112" mass="11817">MDVDGVGLGRPRRAEHLRGEPREHGGSGLRTLDLDALAGREPLGVEVGSRRGVGATGVQEDHAMPIRGLGLRKRADGGEQSSAKRLGDVEDRSHGTFRGRGRGLAGSRVSDD</sequence>
<organism evidence="2 3">
    <name type="scientific">Arsenicicoccus piscis</name>
    <dbReference type="NCBI Taxonomy" id="673954"/>
    <lineage>
        <taxon>Bacteria</taxon>
        <taxon>Bacillati</taxon>
        <taxon>Actinomycetota</taxon>
        <taxon>Actinomycetes</taxon>
        <taxon>Micrococcales</taxon>
        <taxon>Intrasporangiaceae</taxon>
        <taxon>Arsenicicoccus</taxon>
    </lineage>
</organism>
<feature type="region of interest" description="Disordered" evidence="1">
    <location>
        <begin position="1"/>
        <end position="112"/>
    </location>
</feature>
<comment type="caution">
    <text evidence="2">The sequence shown here is derived from an EMBL/GenBank/DDBJ whole genome shotgun (WGS) entry which is preliminary data.</text>
</comment>
<accession>A0ABQ6HSB4</accession>
<gene>
    <name evidence="2" type="ORF">GCM10025862_25940</name>
</gene>
<proteinExistence type="predicted"/>
<protein>
    <submittedName>
        <fullName evidence="2">Uncharacterized protein</fullName>
    </submittedName>
</protein>
<evidence type="ECO:0000313" key="2">
    <source>
        <dbReference type="EMBL" id="GMA20573.1"/>
    </source>
</evidence>